<comment type="caution">
    <text evidence="1">The sequence shown here is derived from an EMBL/GenBank/DDBJ whole genome shotgun (WGS) entry which is preliminary data.</text>
</comment>
<protein>
    <submittedName>
        <fullName evidence="1">Uncharacterized protein</fullName>
    </submittedName>
</protein>
<organism evidence="1 2">
    <name type="scientific">Tumebacillus amylolyticus</name>
    <dbReference type="NCBI Taxonomy" id="2801339"/>
    <lineage>
        <taxon>Bacteria</taxon>
        <taxon>Bacillati</taxon>
        <taxon>Bacillota</taxon>
        <taxon>Bacilli</taxon>
        <taxon>Bacillales</taxon>
        <taxon>Alicyclobacillaceae</taxon>
        <taxon>Tumebacillus</taxon>
    </lineage>
</organism>
<dbReference type="Proteomes" id="UP000602284">
    <property type="component" value="Unassembled WGS sequence"/>
</dbReference>
<accession>A0ABS1JCB7</accession>
<evidence type="ECO:0000313" key="1">
    <source>
        <dbReference type="EMBL" id="MBL0387917.1"/>
    </source>
</evidence>
<evidence type="ECO:0000313" key="2">
    <source>
        <dbReference type="Proteomes" id="UP000602284"/>
    </source>
</evidence>
<sequence length="210" mass="22210">MEFNPFVPGFQGEVVFEDRKICAVNEHPHHRLGFTLAPYTGGLYSGTILGCSSVDELLRPVTRASVVSGVAGEKSVTLAPGESGKFGWLMYPANKDLRLYSSKPDGSSVQDLGPITGIAGDLVSFTTALTEDVETGDLLYLGDGCETAVVVLADTVPDSDKWKGCTAYVKGVFIGSCLIGLDSVARRDLNARVIPAGKTISGQPEQLVVI</sequence>
<keyword evidence="2" id="KW-1185">Reference proteome</keyword>
<gene>
    <name evidence="1" type="ORF">JJB07_14850</name>
</gene>
<name>A0ABS1JCB7_9BACL</name>
<reference evidence="1 2" key="1">
    <citation type="submission" date="2021-01" db="EMBL/GenBank/DDBJ databases">
        <title>Tumebacillus sp. strain ITR2 16S ribosomal RNA gene Genome sequencing and assembly.</title>
        <authorList>
            <person name="Kang M."/>
        </authorList>
    </citation>
    <scope>NUCLEOTIDE SEQUENCE [LARGE SCALE GENOMIC DNA]</scope>
    <source>
        <strain evidence="1 2">ITR2</strain>
    </source>
</reference>
<dbReference type="EMBL" id="JAEQNB010000004">
    <property type="protein sequence ID" value="MBL0387917.1"/>
    <property type="molecule type" value="Genomic_DNA"/>
</dbReference>
<dbReference type="RefSeq" id="WP_201636373.1">
    <property type="nucleotide sequence ID" value="NZ_JAEQNB010000004.1"/>
</dbReference>
<proteinExistence type="predicted"/>